<evidence type="ECO:0000313" key="1">
    <source>
        <dbReference type="EMBL" id="CAD0157761.1"/>
    </source>
</evidence>
<name>A0AAU9H8W3_STRTR</name>
<proteinExistence type="predicted"/>
<protein>
    <submittedName>
        <fullName evidence="1">Uncharacterized protein</fullName>
    </submittedName>
</protein>
<dbReference type="RefSeq" id="WP_224102952.1">
    <property type="nucleotide sequence ID" value="NZ_CP012588.1"/>
</dbReference>
<dbReference type="EMBL" id="LR822030">
    <property type="protein sequence ID" value="CAD0157761.1"/>
    <property type="molecule type" value="Genomic_DNA"/>
</dbReference>
<dbReference type="SUPFAM" id="SSF102114">
    <property type="entry name" value="Radical SAM enzymes"/>
    <property type="match status" value="1"/>
</dbReference>
<dbReference type="Proteomes" id="UP000509120">
    <property type="component" value="Chromosome"/>
</dbReference>
<dbReference type="InterPro" id="IPR058240">
    <property type="entry name" value="rSAM_sf"/>
</dbReference>
<accession>A0AAU9H8W3</accession>
<gene>
    <name evidence="1" type="ORF">STHERMO_2130</name>
</gene>
<dbReference type="InterPro" id="IPR013785">
    <property type="entry name" value="Aldolase_TIM"/>
</dbReference>
<dbReference type="Gene3D" id="3.20.20.70">
    <property type="entry name" value="Aldolase class I"/>
    <property type="match status" value="1"/>
</dbReference>
<reference evidence="1 2" key="1">
    <citation type="submission" date="2020-06" db="EMBL/GenBank/DDBJ databases">
        <authorList>
            <person name="Chuat V."/>
        </authorList>
    </citation>
    <scope>NUCLEOTIDE SEQUENCE [LARGE SCALE GENOMIC DNA]</scope>
    <source>
        <strain evidence="1">STH_CIRM_1046</strain>
    </source>
</reference>
<dbReference type="PANTHER" id="PTHR43273">
    <property type="entry name" value="ANAEROBIC SULFATASE-MATURATING ENZYME HOMOLOG ASLB-RELATED"/>
    <property type="match status" value="1"/>
</dbReference>
<sequence>MKIETVTNGTVLNKRVKEMLVKFHPYLTISLDGPEIVHDRLRGRGSHRKTLRFINYLKNIDYENFEIASTYTRLHQKNGLSREDIFQYFTDMDVHFNINDVFTKNKVLIVKEMEKSLAERKQFIDKSIQHVINNNEKAFISPILYDVLISMIYKSTNRTFCDDIDPSNTLTYDVDGSKKLCFRFWGTHNSPKAESFNNKDNFEKCKNCWCRGMCLECVANVIDGYSSVISEDGEFLECSKPELMEYCIKQIIYLSKDREKLSRLVNNFRGVYTLCLGVM</sequence>
<dbReference type="InterPro" id="IPR023867">
    <property type="entry name" value="Sulphatase_maturase_rSAM"/>
</dbReference>
<evidence type="ECO:0000313" key="2">
    <source>
        <dbReference type="Proteomes" id="UP000509120"/>
    </source>
</evidence>
<dbReference type="GO" id="GO:0016491">
    <property type="term" value="F:oxidoreductase activity"/>
    <property type="evidence" value="ECO:0007669"/>
    <property type="project" value="InterPro"/>
</dbReference>
<dbReference type="PANTHER" id="PTHR43273:SF8">
    <property type="entry name" value="RADICAL SAM DOMAIN PROTEIN"/>
    <property type="match status" value="1"/>
</dbReference>
<organism evidence="1 2">
    <name type="scientific">Streptococcus thermophilus</name>
    <dbReference type="NCBI Taxonomy" id="1308"/>
    <lineage>
        <taxon>Bacteria</taxon>
        <taxon>Bacillati</taxon>
        <taxon>Bacillota</taxon>
        <taxon>Bacilli</taxon>
        <taxon>Lactobacillales</taxon>
        <taxon>Streptococcaceae</taxon>
        <taxon>Streptococcus</taxon>
    </lineage>
</organism>
<dbReference type="AlphaFoldDB" id="A0AAU9H8W3"/>